<dbReference type="RefSeq" id="WP_011477897.1">
    <property type="nucleotide sequence ID" value="NC_007940.1"/>
</dbReference>
<dbReference type="eggNOG" id="ENOG503469Q">
    <property type="taxonomic scope" value="Bacteria"/>
</dbReference>
<dbReference type="Proteomes" id="UP000001951">
    <property type="component" value="Chromosome"/>
</dbReference>
<dbReference type="OrthoDB" id="7160872at2"/>
<dbReference type="HOGENOM" id="CLU_056534_0_0_5"/>
<dbReference type="KEGG" id="rbe:RBE_1241"/>
<organism evidence="1 2">
    <name type="scientific">Rickettsia bellii (strain RML369-C)</name>
    <dbReference type="NCBI Taxonomy" id="336407"/>
    <lineage>
        <taxon>Bacteria</taxon>
        <taxon>Pseudomonadati</taxon>
        <taxon>Pseudomonadota</taxon>
        <taxon>Alphaproteobacteria</taxon>
        <taxon>Rickettsiales</taxon>
        <taxon>Rickettsiaceae</taxon>
        <taxon>Rickettsieae</taxon>
        <taxon>Rickettsia</taxon>
        <taxon>belli group</taxon>
    </lineage>
</organism>
<evidence type="ECO:0000313" key="1">
    <source>
        <dbReference type="EMBL" id="ABE05322.1"/>
    </source>
</evidence>
<protein>
    <submittedName>
        <fullName evidence="1">Uncharacterized protein</fullName>
    </submittedName>
</protein>
<proteinExistence type="predicted"/>
<evidence type="ECO:0000313" key="2">
    <source>
        <dbReference type="Proteomes" id="UP000001951"/>
    </source>
</evidence>
<dbReference type="EMBL" id="CP000087">
    <property type="protein sequence ID" value="ABE05322.1"/>
    <property type="molecule type" value="Genomic_DNA"/>
</dbReference>
<gene>
    <name evidence="1" type="ordered locus">RBE_1241</name>
</gene>
<accession>Q1RH42</accession>
<reference evidence="1 2" key="1">
    <citation type="journal article" date="2006" name="PLoS Genet.">
        <title>Genome sequence of Rickettsia bellii illuminates the role of amoebae in gene exchanges between intracellular pathogens.</title>
        <authorList>
            <person name="Ogata H."/>
            <person name="La Scola B."/>
            <person name="Audic S."/>
            <person name="Renesto P."/>
            <person name="Blanc G."/>
            <person name="Robert C."/>
            <person name="Fournier P.-E."/>
            <person name="Claverie J.-M."/>
            <person name="Raoult D."/>
        </authorList>
    </citation>
    <scope>NUCLEOTIDE SEQUENCE [LARGE SCALE GENOMIC DNA]</scope>
    <source>
        <strain evidence="1 2">RML369-C</strain>
    </source>
</reference>
<sequence length="394" mass="44499">MQEFKINSASVAHMATQVRVKQLATRDSQYKVLASIVETWEKNQADKSGEANYKEIIKDLKEYSTLSKSINDYFHEQKIPATDLGYPIKFNKTDLQLKMAYKYAKQQDDNLIAQIKNGHFYNNQYCYVDSTKLPVLQADNSDSYYGNENSSVSSVLLASINASLGNKDINMPGAATFFPFYNSKYTTLPKTFTKDYDSSNENGMMLFGDYQFGGHRYLKYQFIFGPEDCSSSVGKATGLATEQIKTITTREMRENYSQYGYELVTELKSIDEQQLKLIQPGDIYLRGTHTAIIATLPDNESNITTLQFARDIEYATEKKISGGGLYNYNLSEQLKGHSSNPIYILRAENSKPLDEEVSSLDFLNKIDNAYTDLYPNGPDGDVVGDCSIFFEDLG</sequence>
<dbReference type="AlphaFoldDB" id="Q1RH42"/>
<name>Q1RH42_RICBR</name>